<dbReference type="GO" id="GO:0050661">
    <property type="term" value="F:NADP binding"/>
    <property type="evidence" value="ECO:0007669"/>
    <property type="project" value="UniProtKB-UniRule"/>
</dbReference>
<dbReference type="PIRSF" id="PIRSF000161">
    <property type="entry name" value="DHPR"/>
    <property type="match status" value="1"/>
</dbReference>
<dbReference type="GO" id="GO:0005737">
    <property type="term" value="C:cytoplasm"/>
    <property type="evidence" value="ECO:0007669"/>
    <property type="project" value="UniProtKB-SubCell"/>
</dbReference>
<evidence type="ECO:0000256" key="3">
    <source>
        <dbReference type="ARBA" id="ARBA00022605"/>
    </source>
</evidence>
<dbReference type="SUPFAM" id="SSF51735">
    <property type="entry name" value="NAD(P)-binding Rossmann-fold domains"/>
    <property type="match status" value="1"/>
</dbReference>
<dbReference type="GO" id="GO:0051287">
    <property type="term" value="F:NAD binding"/>
    <property type="evidence" value="ECO:0007669"/>
    <property type="project" value="UniProtKB-UniRule"/>
</dbReference>
<feature type="binding site" evidence="13">
    <location>
        <begin position="156"/>
        <end position="157"/>
    </location>
    <ligand>
        <name>(S)-2,3,4,5-tetrahydrodipicolinate</name>
        <dbReference type="ChEBI" id="CHEBI:16845"/>
    </ligand>
</feature>
<evidence type="ECO:0000259" key="14">
    <source>
        <dbReference type="Pfam" id="PF01113"/>
    </source>
</evidence>
<dbReference type="InterPro" id="IPR022663">
    <property type="entry name" value="DapB_C"/>
</dbReference>
<dbReference type="Proteomes" id="UP000002457">
    <property type="component" value="Chromosome"/>
</dbReference>
<evidence type="ECO:0000256" key="7">
    <source>
        <dbReference type="ARBA" id="ARBA00023027"/>
    </source>
</evidence>
<dbReference type="InterPro" id="IPR022664">
    <property type="entry name" value="DapB_N_CS"/>
</dbReference>
<dbReference type="Pfam" id="PF01113">
    <property type="entry name" value="DapB_N"/>
    <property type="match status" value="1"/>
</dbReference>
<dbReference type="GO" id="GO:0016726">
    <property type="term" value="F:oxidoreductase activity, acting on CH or CH2 groups, NAD or NADP as acceptor"/>
    <property type="evidence" value="ECO:0007669"/>
    <property type="project" value="UniProtKB-UniRule"/>
</dbReference>
<keyword evidence="5 13" id="KW-0220">Diaminopimelate biosynthesis</keyword>
<dbReference type="GeneID" id="7272797"/>
<evidence type="ECO:0000256" key="12">
    <source>
        <dbReference type="ARBA" id="ARBA00049396"/>
    </source>
</evidence>
<feature type="binding site" evidence="13">
    <location>
        <begin position="8"/>
        <end position="13"/>
    </location>
    <ligand>
        <name>NAD(+)</name>
        <dbReference type="ChEBI" id="CHEBI:57540"/>
    </ligand>
</feature>
<evidence type="ECO:0000256" key="11">
    <source>
        <dbReference type="ARBA" id="ARBA00049080"/>
    </source>
</evidence>
<name>B8GKG4_METPE</name>
<protein>
    <recommendedName>
        <fullName evidence="10 13">4-hydroxy-tetrahydrodipicolinate reductase</fullName>
        <shortName evidence="13">HTPA reductase</shortName>
        <ecNumber evidence="10 13">1.17.1.8</ecNumber>
    </recommendedName>
</protein>
<sequence>MTKVVVSGAFGRMGSMICRMVTETEGLELVGGIGNQAGTQFNVEVVKSEEIDRLLTEQQPDVLIDFTIASAAVTAIQAATRHHVGLVVGTTGFSDAQQRQIRDAVEGTVPAVISTNFSIGVNIFWQILRNAAPLLSEYDIEVSEAHHRHKKDAPSGTAKTILSILDEAVGEREKVYGREGITERKNEIGVHVFRGGDIVGDHAVTFAKNFESITLSHRAYDRAVLVKGALIAAAWVHGKLPGIYPFSAVLDLES</sequence>
<feature type="binding site" evidence="13">
    <location>
        <position position="147"/>
    </location>
    <ligand>
        <name>(S)-2,3,4,5-tetrahydrodipicolinate</name>
        <dbReference type="ChEBI" id="CHEBI:16845"/>
    </ligand>
</feature>
<keyword evidence="6 13" id="KW-0560">Oxidoreductase</keyword>
<feature type="binding site" evidence="13">
    <location>
        <begin position="114"/>
        <end position="117"/>
    </location>
    <ligand>
        <name>NAD(+)</name>
        <dbReference type="ChEBI" id="CHEBI:57540"/>
    </ligand>
</feature>
<dbReference type="PROSITE" id="PS01298">
    <property type="entry name" value="DAPB"/>
    <property type="match status" value="1"/>
</dbReference>
<dbReference type="eggNOG" id="arCOG04393">
    <property type="taxonomic scope" value="Archaea"/>
</dbReference>
<dbReference type="Gene3D" id="3.30.360.10">
    <property type="entry name" value="Dihydrodipicolinate Reductase, domain 2"/>
    <property type="match status" value="1"/>
</dbReference>
<evidence type="ECO:0000313" key="17">
    <source>
        <dbReference type="Proteomes" id="UP000002457"/>
    </source>
</evidence>
<comment type="function">
    <text evidence="13">Catalyzes the conversion of 4-hydroxy-tetrahydrodipicolinate (HTPA) to tetrahydrodipicolinate.</text>
</comment>
<dbReference type="EC" id="1.17.1.8" evidence="10 13"/>
<dbReference type="EMBL" id="CP001338">
    <property type="protein sequence ID" value="ACL15847.1"/>
    <property type="molecule type" value="Genomic_DNA"/>
</dbReference>
<feature type="active site" description="Proton donor" evidence="13">
    <location>
        <position position="150"/>
    </location>
</feature>
<comment type="subunit">
    <text evidence="13">Homotetramer.</text>
</comment>
<feature type="binding site" evidence="13">
    <location>
        <position position="47"/>
    </location>
    <ligand>
        <name>NADP(+)</name>
        <dbReference type="ChEBI" id="CHEBI:58349"/>
    </ligand>
</feature>
<feature type="binding site" evidence="13">
    <location>
        <begin position="89"/>
        <end position="91"/>
    </location>
    <ligand>
        <name>NAD(+)</name>
        <dbReference type="ChEBI" id="CHEBI:57540"/>
    </ligand>
</feature>
<dbReference type="GO" id="GO:0019877">
    <property type="term" value="P:diaminopimelate biosynthetic process"/>
    <property type="evidence" value="ECO:0007669"/>
    <property type="project" value="UniProtKB-UniRule"/>
</dbReference>
<dbReference type="InterPro" id="IPR036291">
    <property type="entry name" value="NAD(P)-bd_dom_sf"/>
</dbReference>
<feature type="binding site" evidence="13">
    <location>
        <position position="44"/>
    </location>
    <ligand>
        <name>NAD(+)</name>
        <dbReference type="ChEBI" id="CHEBI:57540"/>
    </ligand>
</feature>
<gene>
    <name evidence="13" type="primary">dapB</name>
    <name evidence="16" type="ordered locus">Mpal_0473</name>
</gene>
<comment type="pathway">
    <text evidence="9 13">Amino-acid biosynthesis; L-lysine biosynthesis via DAP pathway; (S)-tetrahydrodipicolinate from L-aspartate: step 4/4.</text>
</comment>
<dbReference type="GO" id="GO:0008839">
    <property type="term" value="F:4-hydroxy-tetrahydrodipicolinate reductase"/>
    <property type="evidence" value="ECO:0007669"/>
    <property type="project" value="UniProtKB-UniRule"/>
</dbReference>
<dbReference type="GO" id="GO:0009089">
    <property type="term" value="P:lysine biosynthetic process via diaminopimelate"/>
    <property type="evidence" value="ECO:0007669"/>
    <property type="project" value="UniProtKB-UniRule"/>
</dbReference>
<keyword evidence="4 13" id="KW-0521">NADP</keyword>
<dbReference type="InterPro" id="IPR023940">
    <property type="entry name" value="DHDPR_bac"/>
</dbReference>
<dbReference type="OrthoDB" id="195035at2157"/>
<accession>B8GKG4</accession>
<proteinExistence type="inferred from homology"/>
<keyword evidence="7 13" id="KW-0520">NAD</keyword>
<evidence type="ECO:0000256" key="4">
    <source>
        <dbReference type="ARBA" id="ARBA00022857"/>
    </source>
</evidence>
<reference evidence="16 17" key="1">
    <citation type="journal article" date="2015" name="Genome Announc.">
        <title>Complete Genome Sequence of Methanosphaerula palustris E1-9CT, a Hydrogenotrophic Methanogen Isolated from a Minerotrophic Fen Peatland.</title>
        <authorList>
            <person name="Cadillo-Quiroz H."/>
            <person name="Browne P."/>
            <person name="Kyrpides N."/>
            <person name="Woyke T."/>
            <person name="Goodwin L."/>
            <person name="Detter C."/>
            <person name="Yavitt J.B."/>
            <person name="Zinder S.H."/>
        </authorList>
    </citation>
    <scope>NUCLEOTIDE SEQUENCE [LARGE SCALE GENOMIC DNA]</scope>
    <source>
        <strain evidence="17">ATCC BAA-1556 / DSM 19958 / E1-9c</strain>
    </source>
</reference>
<keyword evidence="2 13" id="KW-0963">Cytoplasm</keyword>
<evidence type="ECO:0000256" key="2">
    <source>
        <dbReference type="ARBA" id="ARBA00022490"/>
    </source>
</evidence>
<dbReference type="RefSeq" id="WP_012617166.1">
    <property type="nucleotide sequence ID" value="NC_011832.1"/>
</dbReference>
<evidence type="ECO:0000256" key="1">
    <source>
        <dbReference type="ARBA" id="ARBA00006642"/>
    </source>
</evidence>
<evidence type="ECO:0000259" key="15">
    <source>
        <dbReference type="Pfam" id="PF05173"/>
    </source>
</evidence>
<comment type="subcellular location">
    <subcellularLocation>
        <location evidence="13">Cytoplasm</location>
    </subcellularLocation>
</comment>
<dbReference type="CDD" id="cd02274">
    <property type="entry name" value="DHDPR_N"/>
    <property type="match status" value="1"/>
</dbReference>
<dbReference type="Gene3D" id="3.40.50.720">
    <property type="entry name" value="NAD(P)-binding Rossmann-like Domain"/>
    <property type="match status" value="1"/>
</dbReference>
<dbReference type="PANTHER" id="PTHR20836">
    <property type="entry name" value="DIHYDRODIPICOLINATE REDUCTASE"/>
    <property type="match status" value="1"/>
</dbReference>
<organism evidence="16 17">
    <name type="scientific">Methanosphaerula palustris (strain ATCC BAA-1556 / DSM 19958 / E1-9c)</name>
    <dbReference type="NCBI Taxonomy" id="521011"/>
    <lineage>
        <taxon>Archaea</taxon>
        <taxon>Methanobacteriati</taxon>
        <taxon>Methanobacteriota</taxon>
        <taxon>Stenosarchaea group</taxon>
        <taxon>Methanomicrobia</taxon>
        <taxon>Methanomicrobiales</taxon>
        <taxon>Methanoregulaceae</taxon>
        <taxon>Methanosphaerula</taxon>
    </lineage>
</organism>
<dbReference type="UniPathway" id="UPA00034">
    <property type="reaction ID" value="UER00018"/>
</dbReference>
<keyword evidence="17" id="KW-1185">Reference proteome</keyword>
<dbReference type="AlphaFoldDB" id="B8GKG4"/>
<feature type="domain" description="Dihydrodipicolinate reductase N-terminal" evidence="14">
    <location>
        <begin position="3"/>
        <end position="117"/>
    </location>
</feature>
<dbReference type="KEGG" id="mpl:Mpal_0473"/>
<keyword evidence="8 13" id="KW-0457">Lysine biosynthesis</keyword>
<dbReference type="InterPro" id="IPR000846">
    <property type="entry name" value="DapB_N"/>
</dbReference>
<dbReference type="HAMAP" id="MF_00102">
    <property type="entry name" value="DapB"/>
    <property type="match status" value="1"/>
</dbReference>
<comment type="caution">
    <text evidence="13">Was originally thought to be a dihydrodipicolinate reductase (DHDPR), catalyzing the conversion of dihydrodipicolinate to tetrahydrodipicolinate. However, it was shown in E.coli that the substrate of the enzymatic reaction is not dihydrodipicolinate (DHDP) but in fact (2S,4S)-4-hydroxy-2,3,4,5-tetrahydrodipicolinic acid (HTPA), the product released by the DapA-catalyzed reaction.</text>
</comment>
<evidence type="ECO:0000313" key="16">
    <source>
        <dbReference type="EMBL" id="ACL15847.1"/>
    </source>
</evidence>
<evidence type="ECO:0000256" key="6">
    <source>
        <dbReference type="ARBA" id="ARBA00023002"/>
    </source>
</evidence>
<feature type="active site" description="Proton donor/acceptor" evidence="13">
    <location>
        <position position="146"/>
    </location>
</feature>
<evidence type="ECO:0000256" key="10">
    <source>
        <dbReference type="ARBA" id="ARBA00038983"/>
    </source>
</evidence>
<dbReference type="STRING" id="521011.Mpal_0473"/>
<dbReference type="SUPFAM" id="SSF55347">
    <property type="entry name" value="Glyceraldehyde-3-phosphate dehydrogenase-like, C-terminal domain"/>
    <property type="match status" value="1"/>
</dbReference>
<dbReference type="Pfam" id="PF05173">
    <property type="entry name" value="DapB_C"/>
    <property type="match status" value="1"/>
</dbReference>
<dbReference type="PANTHER" id="PTHR20836:SF0">
    <property type="entry name" value="4-HYDROXY-TETRAHYDRODIPICOLINATE REDUCTASE 1, CHLOROPLASTIC-RELATED"/>
    <property type="match status" value="1"/>
</dbReference>
<dbReference type="HOGENOM" id="CLU_047479_2_1_2"/>
<evidence type="ECO:0000256" key="5">
    <source>
        <dbReference type="ARBA" id="ARBA00022915"/>
    </source>
</evidence>
<comment type="catalytic activity">
    <reaction evidence="12 13">
        <text>(S)-2,3,4,5-tetrahydrodipicolinate + NAD(+) + H2O = (2S,4S)-4-hydroxy-2,3,4,5-tetrahydrodipicolinate + NADH + H(+)</text>
        <dbReference type="Rhea" id="RHEA:35323"/>
        <dbReference type="ChEBI" id="CHEBI:15377"/>
        <dbReference type="ChEBI" id="CHEBI:15378"/>
        <dbReference type="ChEBI" id="CHEBI:16845"/>
        <dbReference type="ChEBI" id="CHEBI:57540"/>
        <dbReference type="ChEBI" id="CHEBI:57945"/>
        <dbReference type="ChEBI" id="CHEBI:67139"/>
        <dbReference type="EC" id="1.17.1.8"/>
    </reaction>
</comment>
<comment type="catalytic activity">
    <reaction evidence="11 13">
        <text>(S)-2,3,4,5-tetrahydrodipicolinate + NADP(+) + H2O = (2S,4S)-4-hydroxy-2,3,4,5-tetrahydrodipicolinate + NADPH + H(+)</text>
        <dbReference type="Rhea" id="RHEA:35331"/>
        <dbReference type="ChEBI" id="CHEBI:15377"/>
        <dbReference type="ChEBI" id="CHEBI:15378"/>
        <dbReference type="ChEBI" id="CHEBI:16845"/>
        <dbReference type="ChEBI" id="CHEBI:57783"/>
        <dbReference type="ChEBI" id="CHEBI:58349"/>
        <dbReference type="ChEBI" id="CHEBI:67139"/>
        <dbReference type="EC" id="1.17.1.8"/>
    </reaction>
</comment>
<comment type="similarity">
    <text evidence="1 13">Belongs to the DapB family.</text>
</comment>
<dbReference type="NCBIfam" id="TIGR00036">
    <property type="entry name" value="dapB"/>
    <property type="match status" value="1"/>
</dbReference>
<feature type="domain" description="Dihydrodipicolinate reductase C-terminal" evidence="15">
    <location>
        <begin position="120"/>
        <end position="250"/>
    </location>
</feature>
<keyword evidence="3 13" id="KW-0028">Amino-acid biosynthesis</keyword>
<evidence type="ECO:0000256" key="13">
    <source>
        <dbReference type="HAMAP-Rule" id="MF_00102"/>
    </source>
</evidence>
<evidence type="ECO:0000256" key="8">
    <source>
        <dbReference type="ARBA" id="ARBA00023154"/>
    </source>
</evidence>
<evidence type="ECO:0000256" key="9">
    <source>
        <dbReference type="ARBA" id="ARBA00037922"/>
    </source>
</evidence>